<sequence length="985" mass="106401">MADRSFVADRSRAAIDTAFPASPTLLHTRLCDGLMLIGHGTPDATRLRPLRDAVTAIWYGALGDGTQIVVIAFDYAIPIDPDTWPSALPLIVGRADTLTSYANGADLAVSAGTRDGAALRRVDIWWGGRQHLIALGTLMAVPIDMLWDAPRITVHRSTLRTVAVAAGQAIAQDGAAPVSRTQILPTGDGIAAFDETTAALRDLEERTRLGAIFKQALAGLFGRRAVGKGQGGGPGGAAPRERGPGVFENLVGWMRWHSPLSKSLIAQFGNRLGMVEKLLASGDIDSALRLALKLGKENAGKSRSLFPNRLPDIRARLDFSFGGGGYAMPILGGDSYHALRTRYAELAKKLERDGDFRRAAYVHSQLLEDHRTAVLTLEKGELYRDAARLALDAKLEPALAIRMFYKAGELDTALALARRTGCFDQLAETSRTGHPDFHAYVIRAWTDMLVATDQPLRALQVTDAIADVAAPDPELVAARRRWLGATLALEATHGFDSETIARALVTARWNGEDFAPHGLTDFPFMSAIAGTGAFPSVLQQVQDLVRLDAADARGKMLDLLHALTRFAKPEREEQAGFWGGPAAIIVEVFARSLLEAASDALTPRDMEALRGLLGMADLHVFATDLGKLAKLHVAVSLGYESWRLPPATSTASPIAHGCLLHNGTMVVWRENTLLQLLDPEGRSLWQDNVSDIVALVAVGSSPNVIIVQRPDDGASLLTRFASHRRSFHAIGRVDLVAHHDVTSEGQWMVQIGGEIGAIDLSGLCADVPGVEWLWSCALTDRLRAIAFFHDPAAPAWITRSAQRGRTGLLELWSLRHGGDLTTQLCNPAPGSMRAPYLAPRDWFWSAQHGNNRIEAADAPNTVMPSVAWSELVERQIAAVMADRHEVLPGFDTFQSVDFHRARVTFTAVDGSASATIQVQGAASKSARMTIEHDVEMQLTLIARGMTIGRSGNTGEAVDQSARVLLADPHGRLLRVDVAAKRVTIL</sequence>
<protein>
    <submittedName>
        <fullName evidence="1">Uncharacterized protein</fullName>
    </submittedName>
</protein>
<reference evidence="1 2" key="1">
    <citation type="submission" date="2020-09" db="EMBL/GenBank/DDBJ databases">
        <title>Sphingomonas sp., a new species isolated from pork steak.</title>
        <authorList>
            <person name="Heidler von Heilborn D."/>
        </authorList>
    </citation>
    <scope>NUCLEOTIDE SEQUENCE [LARGE SCALE GENOMIC DNA]</scope>
    <source>
        <strain evidence="2">S8-3T</strain>
    </source>
</reference>
<dbReference type="KEGG" id="spap:H3Z74_17270"/>
<dbReference type="Proteomes" id="UP000516148">
    <property type="component" value="Chromosome"/>
</dbReference>
<organism evidence="1 2">
    <name type="scientific">Sphingomonas alpina</name>
    <dbReference type="NCBI Taxonomy" id="653931"/>
    <lineage>
        <taxon>Bacteria</taxon>
        <taxon>Pseudomonadati</taxon>
        <taxon>Pseudomonadota</taxon>
        <taxon>Alphaproteobacteria</taxon>
        <taxon>Sphingomonadales</taxon>
        <taxon>Sphingomonadaceae</taxon>
        <taxon>Sphingomonas</taxon>
    </lineage>
</organism>
<keyword evidence="2" id="KW-1185">Reference proteome</keyword>
<gene>
    <name evidence="1" type="ORF">H3Z74_17270</name>
</gene>
<evidence type="ECO:0000313" key="1">
    <source>
        <dbReference type="EMBL" id="QNQ08483.1"/>
    </source>
</evidence>
<dbReference type="AlphaFoldDB" id="A0A7H0LFN0"/>
<name>A0A7H0LFN0_9SPHN</name>
<evidence type="ECO:0000313" key="2">
    <source>
        <dbReference type="Proteomes" id="UP000516148"/>
    </source>
</evidence>
<dbReference type="RefSeq" id="WP_187760811.1">
    <property type="nucleotide sequence ID" value="NZ_CP061038.1"/>
</dbReference>
<accession>A0A7H0LFN0</accession>
<proteinExistence type="predicted"/>
<dbReference type="EMBL" id="CP061038">
    <property type="protein sequence ID" value="QNQ08483.1"/>
    <property type="molecule type" value="Genomic_DNA"/>
</dbReference>